<feature type="non-terminal residue" evidence="1">
    <location>
        <position position="51"/>
    </location>
</feature>
<protein>
    <submittedName>
        <fullName evidence="1">Uncharacterized protein</fullName>
    </submittedName>
</protein>
<evidence type="ECO:0000313" key="1">
    <source>
        <dbReference type="EMBL" id="CAE7531421.1"/>
    </source>
</evidence>
<name>A0A812TL33_SYMPI</name>
<proteinExistence type="predicted"/>
<comment type="caution">
    <text evidence="1">The sequence shown here is derived from an EMBL/GenBank/DDBJ whole genome shotgun (WGS) entry which is preliminary data.</text>
</comment>
<organism evidence="1 2">
    <name type="scientific">Symbiodinium pilosum</name>
    <name type="common">Dinoflagellate</name>
    <dbReference type="NCBI Taxonomy" id="2952"/>
    <lineage>
        <taxon>Eukaryota</taxon>
        <taxon>Sar</taxon>
        <taxon>Alveolata</taxon>
        <taxon>Dinophyceae</taxon>
        <taxon>Suessiales</taxon>
        <taxon>Symbiodiniaceae</taxon>
        <taxon>Symbiodinium</taxon>
    </lineage>
</organism>
<dbReference type="EMBL" id="CAJNIZ010031566">
    <property type="protein sequence ID" value="CAE7531421.1"/>
    <property type="molecule type" value="Genomic_DNA"/>
</dbReference>
<sequence>DLEKLDKRQKREIEALEEQRVRHREQRDFEFRVREQLKQQIRALGGEPAPL</sequence>
<reference evidence="1" key="1">
    <citation type="submission" date="2021-02" db="EMBL/GenBank/DDBJ databases">
        <authorList>
            <person name="Dougan E. K."/>
            <person name="Rhodes N."/>
            <person name="Thang M."/>
            <person name="Chan C."/>
        </authorList>
    </citation>
    <scope>NUCLEOTIDE SEQUENCE</scope>
</reference>
<evidence type="ECO:0000313" key="2">
    <source>
        <dbReference type="Proteomes" id="UP000649617"/>
    </source>
</evidence>
<keyword evidence="2" id="KW-1185">Reference proteome</keyword>
<feature type="non-terminal residue" evidence="1">
    <location>
        <position position="1"/>
    </location>
</feature>
<dbReference type="Proteomes" id="UP000649617">
    <property type="component" value="Unassembled WGS sequence"/>
</dbReference>
<gene>
    <name evidence="1" type="ORF">SPIL2461_LOCUS14005</name>
</gene>
<accession>A0A812TL33</accession>
<dbReference type="AlphaFoldDB" id="A0A812TL33"/>